<evidence type="ECO:0000256" key="1">
    <source>
        <dbReference type="SAM" id="MobiDB-lite"/>
    </source>
</evidence>
<sequence length="67" mass="7612">MSKENKNDPNQSSSSCSHSHKSKDHKLINRIFPPIVGSWLIDSQKLESRLPNPETPGISTEIPEEWE</sequence>
<dbReference type="Proteomes" id="UP000325313">
    <property type="component" value="Unassembled WGS sequence"/>
</dbReference>
<dbReference type="AlphaFoldDB" id="A0A5B0SN62"/>
<protein>
    <submittedName>
        <fullName evidence="2">Uncharacterized protein</fullName>
    </submittedName>
</protein>
<comment type="caution">
    <text evidence="2">The sequence shown here is derived from an EMBL/GenBank/DDBJ whole genome shotgun (WGS) entry which is preliminary data.</text>
</comment>
<name>A0A5B0SN62_PUCGR</name>
<evidence type="ECO:0000313" key="3">
    <source>
        <dbReference type="Proteomes" id="UP000325313"/>
    </source>
</evidence>
<reference evidence="2 3" key="1">
    <citation type="submission" date="2019-05" db="EMBL/GenBank/DDBJ databases">
        <title>Emergence of the Ug99 lineage of the wheat stem rust pathogen through somatic hybridization.</title>
        <authorList>
            <person name="Li F."/>
            <person name="Upadhyaya N.M."/>
            <person name="Sperschneider J."/>
            <person name="Matny O."/>
            <person name="Nguyen-Phuc H."/>
            <person name="Mago R."/>
            <person name="Raley C."/>
            <person name="Miller M.E."/>
            <person name="Silverstein K.A.T."/>
            <person name="Henningsen E."/>
            <person name="Hirsch C.D."/>
            <person name="Visser B."/>
            <person name="Pretorius Z.A."/>
            <person name="Steffenson B.J."/>
            <person name="Schwessinger B."/>
            <person name="Dodds P.N."/>
            <person name="Figueroa M."/>
        </authorList>
    </citation>
    <scope>NUCLEOTIDE SEQUENCE [LARGE SCALE GENOMIC DNA]</scope>
    <source>
        <strain evidence="2 3">Ug99</strain>
    </source>
</reference>
<feature type="region of interest" description="Disordered" evidence="1">
    <location>
        <begin position="47"/>
        <end position="67"/>
    </location>
</feature>
<gene>
    <name evidence="2" type="ORF">PGTUg99_036156</name>
</gene>
<accession>A0A5B0SN62</accession>
<evidence type="ECO:0000313" key="2">
    <source>
        <dbReference type="EMBL" id="KAA1139115.1"/>
    </source>
</evidence>
<proteinExistence type="predicted"/>
<organism evidence="2 3">
    <name type="scientific">Puccinia graminis f. sp. tritici</name>
    <dbReference type="NCBI Taxonomy" id="56615"/>
    <lineage>
        <taxon>Eukaryota</taxon>
        <taxon>Fungi</taxon>
        <taxon>Dikarya</taxon>
        <taxon>Basidiomycota</taxon>
        <taxon>Pucciniomycotina</taxon>
        <taxon>Pucciniomycetes</taxon>
        <taxon>Pucciniales</taxon>
        <taxon>Pucciniaceae</taxon>
        <taxon>Puccinia</taxon>
    </lineage>
</organism>
<dbReference type="EMBL" id="VDEP01000001">
    <property type="protein sequence ID" value="KAA1139115.1"/>
    <property type="molecule type" value="Genomic_DNA"/>
</dbReference>
<feature type="region of interest" description="Disordered" evidence="1">
    <location>
        <begin position="1"/>
        <end position="27"/>
    </location>
</feature>